<evidence type="ECO:0000256" key="2">
    <source>
        <dbReference type="ARBA" id="ARBA00004870"/>
    </source>
</evidence>
<dbReference type="HAMAP" id="MF_00409">
    <property type="entry name" value="LpxK"/>
    <property type="match status" value="1"/>
</dbReference>
<dbReference type="NCBIfam" id="TIGR00682">
    <property type="entry name" value="lpxK"/>
    <property type="match status" value="1"/>
</dbReference>
<evidence type="ECO:0000256" key="7">
    <source>
        <dbReference type="ARBA" id="ARBA00022679"/>
    </source>
</evidence>
<dbReference type="EC" id="2.7.1.130" evidence="3 13"/>
<evidence type="ECO:0000256" key="10">
    <source>
        <dbReference type="ARBA" id="ARBA00022840"/>
    </source>
</evidence>
<evidence type="ECO:0000313" key="14">
    <source>
        <dbReference type="EMBL" id="WYW56675.1"/>
    </source>
</evidence>
<organism evidence="14 15">
    <name type="scientific">Polaribacter marinaquae</name>
    <dbReference type="NCBI Taxonomy" id="1642819"/>
    <lineage>
        <taxon>Bacteria</taxon>
        <taxon>Pseudomonadati</taxon>
        <taxon>Bacteroidota</taxon>
        <taxon>Flavobacteriia</taxon>
        <taxon>Flavobacteriales</taxon>
        <taxon>Flavobacteriaceae</taxon>
    </lineage>
</organism>
<evidence type="ECO:0000256" key="6">
    <source>
        <dbReference type="ARBA" id="ARBA00022556"/>
    </source>
</evidence>
<evidence type="ECO:0000256" key="8">
    <source>
        <dbReference type="ARBA" id="ARBA00022741"/>
    </source>
</evidence>
<keyword evidence="11 13" id="KW-0443">Lipid metabolism</keyword>
<dbReference type="GO" id="GO:0009029">
    <property type="term" value="F:lipid-A 4'-kinase activity"/>
    <property type="evidence" value="ECO:0007669"/>
    <property type="project" value="UniProtKB-EC"/>
</dbReference>
<dbReference type="InterPro" id="IPR003758">
    <property type="entry name" value="LpxK"/>
</dbReference>
<dbReference type="InterPro" id="IPR027417">
    <property type="entry name" value="P-loop_NTPase"/>
</dbReference>
<dbReference type="PANTHER" id="PTHR42724">
    <property type="entry name" value="TETRAACYLDISACCHARIDE 4'-KINASE"/>
    <property type="match status" value="1"/>
</dbReference>
<evidence type="ECO:0000256" key="1">
    <source>
        <dbReference type="ARBA" id="ARBA00002274"/>
    </source>
</evidence>
<evidence type="ECO:0000256" key="9">
    <source>
        <dbReference type="ARBA" id="ARBA00022777"/>
    </source>
</evidence>
<dbReference type="Proteomes" id="UP001491088">
    <property type="component" value="Chromosome"/>
</dbReference>
<keyword evidence="10 13" id="KW-0067">ATP-binding</keyword>
<evidence type="ECO:0000256" key="5">
    <source>
        <dbReference type="ARBA" id="ARBA00022516"/>
    </source>
</evidence>
<comment type="catalytic activity">
    <reaction evidence="13">
        <text>a lipid A disaccharide + ATP = a lipid IVA + ADP + H(+)</text>
        <dbReference type="Rhea" id="RHEA:67840"/>
        <dbReference type="ChEBI" id="CHEBI:15378"/>
        <dbReference type="ChEBI" id="CHEBI:30616"/>
        <dbReference type="ChEBI" id="CHEBI:176343"/>
        <dbReference type="ChEBI" id="CHEBI:176425"/>
        <dbReference type="ChEBI" id="CHEBI:456216"/>
        <dbReference type="EC" id="2.7.1.130"/>
    </reaction>
</comment>
<proteinExistence type="inferred from homology"/>
<protein>
    <recommendedName>
        <fullName evidence="4 13">Tetraacyldisaccharide 4'-kinase</fullName>
        <ecNumber evidence="3 13">2.7.1.130</ecNumber>
    </recommendedName>
    <alternativeName>
        <fullName evidence="12 13">Lipid A 4'-kinase</fullName>
    </alternativeName>
</protein>
<keyword evidence="8 13" id="KW-0547">Nucleotide-binding</keyword>
<keyword evidence="7 13" id="KW-0808">Transferase</keyword>
<keyword evidence="9 13" id="KW-0418">Kinase</keyword>
<keyword evidence="15" id="KW-1185">Reference proteome</keyword>
<evidence type="ECO:0000256" key="13">
    <source>
        <dbReference type="HAMAP-Rule" id="MF_00409"/>
    </source>
</evidence>
<evidence type="ECO:0000256" key="3">
    <source>
        <dbReference type="ARBA" id="ARBA00012071"/>
    </source>
</evidence>
<accession>A0ABZ2TUJ3</accession>
<sequence length="340" mass="38870">MKVLRFFLFPFAILYDFVTKIRNLFFDVGVFKETSFKTPIIVVGNLSVGGTGKTPQIEYLIRLLQNRYKTAVLSRGYKRLTKGFVLVRDIHKAIDVGDEPLQYFKKFKAISVAVDANRVAGVAKLINEQNAEVVLLDDAFQHRKVKGSFNILLTKFNDLFVDDFLLPTGNLRESKTGAKRADVILVTKCPNDLDQSSKAKVLKKLKKFDKEVFFTTISYGNKVLGSKEFSTTDIANYEVLLITGIANPKPFLEFLSNLNVNFKHLEFADHHHFSEKEINDIKTNFDDLPSNKLLLTTEKDYVRLHDKLSDLCYLPIETLFLNDSKNKFDTLINSHLKEKV</sequence>
<comment type="similarity">
    <text evidence="13">Belongs to the LpxK family.</text>
</comment>
<dbReference type="PANTHER" id="PTHR42724:SF1">
    <property type="entry name" value="TETRAACYLDISACCHARIDE 4'-KINASE, MITOCHONDRIAL-RELATED"/>
    <property type="match status" value="1"/>
</dbReference>
<evidence type="ECO:0000256" key="4">
    <source>
        <dbReference type="ARBA" id="ARBA00016436"/>
    </source>
</evidence>
<dbReference type="RefSeq" id="WP_340934651.1">
    <property type="nucleotide sequence ID" value="NZ_CP150496.1"/>
</dbReference>
<keyword evidence="5 13" id="KW-0444">Lipid biosynthesis</keyword>
<dbReference type="EMBL" id="CP150496">
    <property type="protein sequence ID" value="WYW56675.1"/>
    <property type="molecule type" value="Genomic_DNA"/>
</dbReference>
<comment type="function">
    <text evidence="1 13">Transfers the gamma-phosphate of ATP to the 4'-position of a tetraacyldisaccharide 1-phosphate intermediate (termed DS-1-P) to form tetraacyldisaccharide 1,4'-bis-phosphate (lipid IVA).</text>
</comment>
<dbReference type="SUPFAM" id="SSF52540">
    <property type="entry name" value="P-loop containing nucleoside triphosphate hydrolases"/>
    <property type="match status" value="1"/>
</dbReference>
<name>A0ABZ2TUJ3_9FLAO</name>
<evidence type="ECO:0000256" key="12">
    <source>
        <dbReference type="ARBA" id="ARBA00029757"/>
    </source>
</evidence>
<dbReference type="Pfam" id="PF02606">
    <property type="entry name" value="LpxK"/>
    <property type="match status" value="1"/>
</dbReference>
<keyword evidence="6 13" id="KW-0441">Lipid A biosynthesis</keyword>
<evidence type="ECO:0000256" key="11">
    <source>
        <dbReference type="ARBA" id="ARBA00023098"/>
    </source>
</evidence>
<gene>
    <name evidence="13 14" type="primary">lpxK</name>
    <name evidence="14" type="ORF">WG950_05320</name>
</gene>
<feature type="binding site" evidence="13">
    <location>
        <begin position="47"/>
        <end position="54"/>
    </location>
    <ligand>
        <name>ATP</name>
        <dbReference type="ChEBI" id="CHEBI:30616"/>
    </ligand>
</feature>
<reference evidence="14 15" key="1">
    <citation type="submission" date="2024-03" db="EMBL/GenBank/DDBJ databases">
        <authorList>
            <person name="Cao K."/>
        </authorList>
    </citation>
    <scope>NUCLEOTIDE SEQUENCE [LARGE SCALE GENOMIC DNA]</scope>
    <source>
        <strain evidence="14 15">MCCC 1K00696</strain>
    </source>
</reference>
<evidence type="ECO:0000313" key="15">
    <source>
        <dbReference type="Proteomes" id="UP001491088"/>
    </source>
</evidence>
<comment type="pathway">
    <text evidence="2 13">Glycolipid biosynthesis; lipid IV(A) biosynthesis; lipid IV(A) from (3R)-3-hydroxytetradecanoyl-[acyl-carrier-protein] and UDP-N-acetyl-alpha-D-glucosamine: step 6/6.</text>
</comment>